<dbReference type="Proteomes" id="UP000198518">
    <property type="component" value="Unassembled WGS sequence"/>
</dbReference>
<feature type="transmembrane region" description="Helical" evidence="1">
    <location>
        <begin position="230"/>
        <end position="246"/>
    </location>
</feature>
<keyword evidence="3" id="KW-1185">Reference proteome</keyword>
<dbReference type="InterPro" id="IPR036927">
    <property type="entry name" value="Cyt_c_oxase-like_su1_sf"/>
</dbReference>
<dbReference type="Gene3D" id="1.20.210.10">
    <property type="entry name" value="Cytochrome c oxidase-like, subunit I domain"/>
    <property type="match status" value="2"/>
</dbReference>
<dbReference type="AlphaFoldDB" id="A0A1I0MFS1"/>
<dbReference type="STRING" id="355548.SAMN04487945_0033"/>
<accession>A0A1I0MFS1</accession>
<organism evidence="2 3">
    <name type="scientific">Halobacterium jilantaiense</name>
    <dbReference type="NCBI Taxonomy" id="355548"/>
    <lineage>
        <taxon>Archaea</taxon>
        <taxon>Methanobacteriati</taxon>
        <taxon>Methanobacteriota</taxon>
        <taxon>Stenosarchaea group</taxon>
        <taxon>Halobacteria</taxon>
        <taxon>Halobacteriales</taxon>
        <taxon>Halobacteriaceae</taxon>
        <taxon>Halobacterium</taxon>
    </lineage>
</organism>
<feature type="transmembrane region" description="Helical" evidence="1">
    <location>
        <begin position="371"/>
        <end position="389"/>
    </location>
</feature>
<protein>
    <recommendedName>
        <fullName evidence="4">Cytochrome C and Quinol oxidase polypeptide I</fullName>
    </recommendedName>
</protein>
<proteinExistence type="predicted"/>
<feature type="transmembrane region" description="Helical" evidence="1">
    <location>
        <begin position="188"/>
        <end position="209"/>
    </location>
</feature>
<evidence type="ECO:0000256" key="1">
    <source>
        <dbReference type="SAM" id="Phobius"/>
    </source>
</evidence>
<name>A0A1I0MFS1_9EURY</name>
<gene>
    <name evidence="2" type="ORF">SAMN04487945_0033</name>
</gene>
<feature type="transmembrane region" description="Helical" evidence="1">
    <location>
        <begin position="325"/>
        <end position="347"/>
    </location>
</feature>
<feature type="transmembrane region" description="Helical" evidence="1">
    <location>
        <begin position="113"/>
        <end position="133"/>
    </location>
</feature>
<feature type="transmembrane region" description="Helical" evidence="1">
    <location>
        <begin position="87"/>
        <end position="107"/>
    </location>
</feature>
<keyword evidence="1" id="KW-0472">Membrane</keyword>
<feature type="transmembrane region" description="Helical" evidence="1">
    <location>
        <begin position="145"/>
        <end position="168"/>
    </location>
</feature>
<feature type="transmembrane region" description="Helical" evidence="1">
    <location>
        <begin position="23"/>
        <end position="48"/>
    </location>
</feature>
<sequence>MSAIPGGLATDQQPPMTVPLRHFVVALAFLLAGGGLGLASALGVASGLAGLAHVHLLLVGWVCVTIMGAMTQFVPVWSNVDLHSRRLANAALALVTVGVAGLGWAFWTASGHWIHGFGGFVVLGVYAFVYNLGRTLARVDDLDHTEAHFAFALAAFAVVVTLGFVLAMDLSMGVLPVAGLTHAQVVGAHATLAVFGVVLATILGALYQLGTMFTQTDLHGVDHLLRRVEYGYPVGVVVLAGGRLVGSRPVAVLGAIVLTAGTLAFAGILARKLYESRVDRTPMLTRYAVAAVALAAWSPLALAAWVEQPLARQTLFGFGATTHLLFVGVVGFVLLGSVYHVVPFIVWDHRYSDRLGFEPVPMIDDLYSDRLAAVDGALVTLGTLAFVAAQADLLPEAVGQAGGGLLVVGLLAFTANVVGVVWKHGDVLPARLRSRPGNAD</sequence>
<feature type="transmembrane region" description="Helical" evidence="1">
    <location>
        <begin position="252"/>
        <end position="274"/>
    </location>
</feature>
<dbReference type="EMBL" id="FOJA01000001">
    <property type="protein sequence ID" value="SEV87235.1"/>
    <property type="molecule type" value="Genomic_DNA"/>
</dbReference>
<feature type="transmembrane region" description="Helical" evidence="1">
    <location>
        <begin position="286"/>
        <end position="305"/>
    </location>
</feature>
<reference evidence="2 3" key="1">
    <citation type="submission" date="2016-10" db="EMBL/GenBank/DDBJ databases">
        <authorList>
            <person name="de Groot N.N."/>
        </authorList>
    </citation>
    <scope>NUCLEOTIDE SEQUENCE [LARGE SCALE GENOMIC DNA]</scope>
    <source>
        <strain evidence="2 3">CGMCC 1.5337</strain>
    </source>
</reference>
<evidence type="ECO:0008006" key="4">
    <source>
        <dbReference type="Google" id="ProtNLM"/>
    </source>
</evidence>
<feature type="transmembrane region" description="Helical" evidence="1">
    <location>
        <begin position="401"/>
        <end position="422"/>
    </location>
</feature>
<dbReference type="OrthoDB" id="145655at2157"/>
<dbReference type="RefSeq" id="WP_089667131.1">
    <property type="nucleotide sequence ID" value="NZ_FOJA01000001.1"/>
</dbReference>
<evidence type="ECO:0000313" key="2">
    <source>
        <dbReference type="EMBL" id="SEV87235.1"/>
    </source>
</evidence>
<evidence type="ECO:0000313" key="3">
    <source>
        <dbReference type="Proteomes" id="UP000198518"/>
    </source>
</evidence>
<dbReference type="SUPFAM" id="SSF81442">
    <property type="entry name" value="Cytochrome c oxidase subunit I-like"/>
    <property type="match status" value="2"/>
</dbReference>
<feature type="transmembrane region" description="Helical" evidence="1">
    <location>
        <begin position="54"/>
        <end position="75"/>
    </location>
</feature>
<keyword evidence="1" id="KW-1133">Transmembrane helix</keyword>
<keyword evidence="1" id="KW-0812">Transmembrane</keyword>